<feature type="transmembrane region" description="Helical" evidence="6">
    <location>
        <begin position="116"/>
        <end position="134"/>
    </location>
</feature>
<feature type="transmembrane region" description="Helical" evidence="6">
    <location>
        <begin position="141"/>
        <end position="164"/>
    </location>
</feature>
<dbReference type="InterPro" id="IPR020846">
    <property type="entry name" value="MFS_dom"/>
</dbReference>
<evidence type="ECO:0000256" key="4">
    <source>
        <dbReference type="ARBA" id="ARBA00022989"/>
    </source>
</evidence>
<dbReference type="Proteomes" id="UP000318380">
    <property type="component" value="Unassembled WGS sequence"/>
</dbReference>
<sequence length="392" mass="40147">MALSESTAPPLPRTPLRAWAAVCSVTLGIFTIVTAEILPIGLLPLIGDDFALTPGRTGWLMTIPGLVAAVAAPIVTVTTRRLDRRSMLAALLAVLALSDALAAAAEAYWLELAARVLVGLVIGGFWSIGAGLAVRLVPPHAVARATAMIFAAVPLGSVLGVPAGTLLGEAAGWRTAFATLGLLTLVSFGALLVLAPPLPPVDVTRLGVLRDVLRKRQTKQAMVVTAMIVLAHFGTYTYVTPLLLDVTGVASEQVGVLLLVYGVAGFAGNALAGAGISRDLRATFVAACGLLAVATVLLPIVGRSTPLAVGLLVVWGLAYGAVPACSMSLFARVAPQAREAMTVVFTSTFQAMLSTGALLGGLVVDLVSVPAVMICGGLLAAAALTALLRWER</sequence>
<name>A0A561B8E8_9ACTN</name>
<feature type="transmembrane region" description="Helical" evidence="6">
    <location>
        <begin position="21"/>
        <end position="46"/>
    </location>
</feature>
<evidence type="ECO:0000256" key="2">
    <source>
        <dbReference type="ARBA" id="ARBA00022475"/>
    </source>
</evidence>
<keyword evidence="4 6" id="KW-1133">Transmembrane helix</keyword>
<protein>
    <submittedName>
        <fullName evidence="8">Putative MFS family arabinose efflux permease</fullName>
    </submittedName>
</protein>
<keyword evidence="9" id="KW-1185">Reference proteome</keyword>
<reference evidence="8 9" key="1">
    <citation type="submission" date="2019-06" db="EMBL/GenBank/DDBJ databases">
        <title>Sequencing the genomes of 1000 actinobacteria strains.</title>
        <authorList>
            <person name="Klenk H.-P."/>
        </authorList>
    </citation>
    <scope>NUCLEOTIDE SEQUENCE [LARGE SCALE GENOMIC DNA]</scope>
    <source>
        <strain evidence="8 9">DSM 24683</strain>
    </source>
</reference>
<dbReference type="AlphaFoldDB" id="A0A561B8E8"/>
<evidence type="ECO:0000259" key="7">
    <source>
        <dbReference type="PROSITE" id="PS50850"/>
    </source>
</evidence>
<keyword evidence="3 6" id="KW-0812">Transmembrane</keyword>
<dbReference type="PROSITE" id="PS50850">
    <property type="entry name" value="MFS"/>
    <property type="match status" value="1"/>
</dbReference>
<evidence type="ECO:0000256" key="3">
    <source>
        <dbReference type="ARBA" id="ARBA00022692"/>
    </source>
</evidence>
<dbReference type="EMBL" id="VIVK01000002">
    <property type="protein sequence ID" value="TWD75069.1"/>
    <property type="molecule type" value="Genomic_DNA"/>
</dbReference>
<dbReference type="InterPro" id="IPR050189">
    <property type="entry name" value="MFS_Efflux_Transporters"/>
</dbReference>
<evidence type="ECO:0000256" key="6">
    <source>
        <dbReference type="SAM" id="Phobius"/>
    </source>
</evidence>
<feature type="transmembrane region" description="Helical" evidence="6">
    <location>
        <begin position="254"/>
        <end position="272"/>
    </location>
</feature>
<feature type="transmembrane region" description="Helical" evidence="6">
    <location>
        <begin position="89"/>
        <end position="110"/>
    </location>
</feature>
<comment type="caution">
    <text evidence="8">The sequence shown here is derived from an EMBL/GenBank/DDBJ whole genome shotgun (WGS) entry which is preliminary data.</text>
</comment>
<accession>A0A561B8E8</accession>
<dbReference type="InterPro" id="IPR011701">
    <property type="entry name" value="MFS"/>
</dbReference>
<evidence type="ECO:0000256" key="1">
    <source>
        <dbReference type="ARBA" id="ARBA00004651"/>
    </source>
</evidence>
<keyword evidence="5 6" id="KW-0472">Membrane</keyword>
<evidence type="ECO:0000313" key="9">
    <source>
        <dbReference type="Proteomes" id="UP000318380"/>
    </source>
</evidence>
<proteinExistence type="predicted"/>
<feature type="transmembrane region" description="Helical" evidence="6">
    <location>
        <begin position="284"/>
        <end position="301"/>
    </location>
</feature>
<feature type="transmembrane region" description="Helical" evidence="6">
    <location>
        <begin position="307"/>
        <end position="331"/>
    </location>
</feature>
<dbReference type="Gene3D" id="1.20.1250.20">
    <property type="entry name" value="MFS general substrate transporter like domains"/>
    <property type="match status" value="1"/>
</dbReference>
<feature type="transmembrane region" description="Helical" evidence="6">
    <location>
        <begin position="176"/>
        <end position="199"/>
    </location>
</feature>
<feature type="transmembrane region" description="Helical" evidence="6">
    <location>
        <begin position="343"/>
        <end position="363"/>
    </location>
</feature>
<dbReference type="PANTHER" id="PTHR43124:SF3">
    <property type="entry name" value="CHLORAMPHENICOL EFFLUX PUMP RV0191"/>
    <property type="match status" value="1"/>
</dbReference>
<dbReference type="SUPFAM" id="SSF103473">
    <property type="entry name" value="MFS general substrate transporter"/>
    <property type="match status" value="1"/>
</dbReference>
<dbReference type="GO" id="GO:0005886">
    <property type="term" value="C:plasma membrane"/>
    <property type="evidence" value="ECO:0007669"/>
    <property type="project" value="UniProtKB-SubCell"/>
</dbReference>
<feature type="transmembrane region" description="Helical" evidence="6">
    <location>
        <begin position="58"/>
        <end position="77"/>
    </location>
</feature>
<evidence type="ECO:0000256" key="5">
    <source>
        <dbReference type="ARBA" id="ARBA00023136"/>
    </source>
</evidence>
<feature type="transmembrane region" description="Helical" evidence="6">
    <location>
        <begin position="369"/>
        <end position="388"/>
    </location>
</feature>
<dbReference type="GO" id="GO:0022857">
    <property type="term" value="F:transmembrane transporter activity"/>
    <property type="evidence" value="ECO:0007669"/>
    <property type="project" value="InterPro"/>
</dbReference>
<dbReference type="Pfam" id="PF07690">
    <property type="entry name" value="MFS_1"/>
    <property type="match status" value="1"/>
</dbReference>
<comment type="subcellular location">
    <subcellularLocation>
        <location evidence="1">Cell membrane</location>
        <topology evidence="1">Multi-pass membrane protein</topology>
    </subcellularLocation>
</comment>
<dbReference type="RefSeq" id="WP_145813814.1">
    <property type="nucleotide sequence ID" value="NZ_VIVK01000002.1"/>
</dbReference>
<evidence type="ECO:0000313" key="8">
    <source>
        <dbReference type="EMBL" id="TWD75069.1"/>
    </source>
</evidence>
<feature type="transmembrane region" description="Helical" evidence="6">
    <location>
        <begin position="220"/>
        <end position="239"/>
    </location>
</feature>
<dbReference type="CDD" id="cd17324">
    <property type="entry name" value="MFS_NepI_like"/>
    <property type="match status" value="1"/>
</dbReference>
<dbReference type="OrthoDB" id="9814237at2"/>
<dbReference type="PANTHER" id="PTHR43124">
    <property type="entry name" value="PURINE EFFLUX PUMP PBUE"/>
    <property type="match status" value="1"/>
</dbReference>
<dbReference type="InterPro" id="IPR036259">
    <property type="entry name" value="MFS_trans_sf"/>
</dbReference>
<organism evidence="8 9">
    <name type="scientific">Kribbella amoyensis</name>
    <dbReference type="NCBI Taxonomy" id="996641"/>
    <lineage>
        <taxon>Bacteria</taxon>
        <taxon>Bacillati</taxon>
        <taxon>Actinomycetota</taxon>
        <taxon>Actinomycetes</taxon>
        <taxon>Propionibacteriales</taxon>
        <taxon>Kribbellaceae</taxon>
        <taxon>Kribbella</taxon>
    </lineage>
</organism>
<gene>
    <name evidence="8" type="ORF">FB561_6505</name>
</gene>
<keyword evidence="2" id="KW-1003">Cell membrane</keyword>
<feature type="domain" description="Major facilitator superfamily (MFS) profile" evidence="7">
    <location>
        <begin position="21"/>
        <end position="392"/>
    </location>
</feature>